<name>A0A4Y8L071_9BACT</name>
<dbReference type="InterPro" id="IPR035386">
    <property type="entry name" value="Arm-DNA-bind_5"/>
</dbReference>
<keyword evidence="3" id="KW-0233">DNA recombination</keyword>
<feature type="domain" description="Tyr recombinase" evidence="4">
    <location>
        <begin position="224"/>
        <end position="402"/>
    </location>
</feature>
<dbReference type="InterPro" id="IPR050090">
    <property type="entry name" value="Tyrosine_recombinase_XerCD"/>
</dbReference>
<reference evidence="5 6" key="1">
    <citation type="submission" date="2019-03" db="EMBL/GenBank/DDBJ databases">
        <title>San Antonio Military Medical Center submission to MRSN (WRAIR), pending publication.</title>
        <authorList>
            <person name="Blyth D.M."/>
            <person name="Mccarthy S.L."/>
            <person name="Schall S.E."/>
            <person name="Stam J.A."/>
            <person name="Ong A.C."/>
            <person name="Mcgann P.T."/>
        </authorList>
    </citation>
    <scope>NUCLEOTIDE SEQUENCE [LARGE SCALE GENOMIC DNA]</scope>
    <source>
        <strain evidence="5 6">MRSN571793</strain>
    </source>
</reference>
<organism evidence="5 6">
    <name type="scientific">Dysgonomonas capnocytophagoides</name>
    <dbReference type="NCBI Taxonomy" id="45254"/>
    <lineage>
        <taxon>Bacteria</taxon>
        <taxon>Pseudomonadati</taxon>
        <taxon>Bacteroidota</taxon>
        <taxon>Bacteroidia</taxon>
        <taxon>Bacteroidales</taxon>
        <taxon>Dysgonomonadaceae</taxon>
        <taxon>Dysgonomonas</taxon>
    </lineage>
</organism>
<dbReference type="RefSeq" id="WP_134437488.1">
    <property type="nucleotide sequence ID" value="NZ_SOML01000016.1"/>
</dbReference>
<protein>
    <submittedName>
        <fullName evidence="5">Site-specific integrase</fullName>
    </submittedName>
</protein>
<evidence type="ECO:0000313" key="5">
    <source>
        <dbReference type="EMBL" id="TFD92807.1"/>
    </source>
</evidence>
<dbReference type="SUPFAM" id="SSF56349">
    <property type="entry name" value="DNA breaking-rejoining enzymes"/>
    <property type="match status" value="1"/>
</dbReference>
<dbReference type="Pfam" id="PF13102">
    <property type="entry name" value="Phage_int_SAM_5"/>
    <property type="match status" value="1"/>
</dbReference>
<dbReference type="CDD" id="cd01185">
    <property type="entry name" value="INTN1_C_like"/>
    <property type="match status" value="1"/>
</dbReference>
<evidence type="ECO:0000256" key="3">
    <source>
        <dbReference type="ARBA" id="ARBA00023172"/>
    </source>
</evidence>
<dbReference type="InterPro" id="IPR010998">
    <property type="entry name" value="Integrase_recombinase_N"/>
</dbReference>
<dbReference type="AlphaFoldDB" id="A0A4Y8L071"/>
<keyword evidence="2" id="KW-0238">DNA-binding</keyword>
<comment type="similarity">
    <text evidence="1">Belongs to the 'phage' integrase family.</text>
</comment>
<evidence type="ECO:0000256" key="1">
    <source>
        <dbReference type="ARBA" id="ARBA00008857"/>
    </source>
</evidence>
<gene>
    <name evidence="5" type="ORF">E2605_18375</name>
</gene>
<accession>A0A4Y8L071</accession>
<dbReference type="Proteomes" id="UP000297861">
    <property type="component" value="Unassembled WGS sequence"/>
</dbReference>
<dbReference type="GO" id="GO:0015074">
    <property type="term" value="P:DNA integration"/>
    <property type="evidence" value="ECO:0007669"/>
    <property type="project" value="InterPro"/>
</dbReference>
<dbReference type="Pfam" id="PF17293">
    <property type="entry name" value="Arm-DNA-bind_5"/>
    <property type="match status" value="1"/>
</dbReference>
<evidence type="ECO:0000313" key="6">
    <source>
        <dbReference type="Proteomes" id="UP000297861"/>
    </source>
</evidence>
<evidence type="ECO:0000259" key="4">
    <source>
        <dbReference type="PROSITE" id="PS51898"/>
    </source>
</evidence>
<dbReference type="PROSITE" id="PS51898">
    <property type="entry name" value="TYR_RECOMBINASE"/>
    <property type="match status" value="1"/>
</dbReference>
<dbReference type="InterPro" id="IPR011010">
    <property type="entry name" value="DNA_brk_join_enz"/>
</dbReference>
<evidence type="ECO:0000256" key="2">
    <source>
        <dbReference type="ARBA" id="ARBA00023125"/>
    </source>
</evidence>
<keyword evidence="6" id="KW-1185">Reference proteome</keyword>
<proteinExistence type="inferred from homology"/>
<dbReference type="GO" id="GO:0003677">
    <property type="term" value="F:DNA binding"/>
    <property type="evidence" value="ECO:0007669"/>
    <property type="project" value="UniProtKB-KW"/>
</dbReference>
<comment type="caution">
    <text evidence="5">The sequence shown here is derived from an EMBL/GenBank/DDBJ whole genome shotgun (WGS) entry which is preliminary data.</text>
</comment>
<dbReference type="PANTHER" id="PTHR30349:SF64">
    <property type="entry name" value="PROPHAGE INTEGRASE INTD-RELATED"/>
    <property type="match status" value="1"/>
</dbReference>
<dbReference type="EMBL" id="SOML01000016">
    <property type="protein sequence ID" value="TFD92807.1"/>
    <property type="molecule type" value="Genomic_DNA"/>
</dbReference>
<dbReference type="Gene3D" id="1.10.150.130">
    <property type="match status" value="1"/>
</dbReference>
<dbReference type="Pfam" id="PF00589">
    <property type="entry name" value="Phage_integrase"/>
    <property type="match status" value="1"/>
</dbReference>
<dbReference type="InterPro" id="IPR013762">
    <property type="entry name" value="Integrase-like_cat_sf"/>
</dbReference>
<dbReference type="Gene3D" id="1.10.443.10">
    <property type="entry name" value="Intergrase catalytic core"/>
    <property type="match status" value="1"/>
</dbReference>
<dbReference type="PANTHER" id="PTHR30349">
    <property type="entry name" value="PHAGE INTEGRASE-RELATED"/>
    <property type="match status" value="1"/>
</dbReference>
<dbReference type="OrthoDB" id="1493636at2"/>
<dbReference type="GO" id="GO:0006310">
    <property type="term" value="P:DNA recombination"/>
    <property type="evidence" value="ECO:0007669"/>
    <property type="project" value="UniProtKB-KW"/>
</dbReference>
<sequence>MAQKRSTFSVAFYIRRTRLNKHGEAAIVIRVTVDGIRGDTTAKKTINPKLWDSAKGKAYERSLLAKELNMYLDSIRAKFIRIHRDFEQDDTERITAEAVINRFLGKDKPERHTLLEVFREHNDKCHKLSGIDMSPATVERYETSFKHTQEFIQQTYKKDDIYLDEMNRQFIEDYELYLKTVRKCNHNSTTKYLKNFKKITRIAIQKEWLKKDPFMDIKFSLQTVERDFLEKHEIEKIYNKEFSIERLAQVRDVFLFCCFSGLAFSDVKQLTHDHISIDTNGNKWIRKQRQKTKNMCNIPLLEIPLKIIDKYKSHPRCQEKNVLLPVLCNQKMNAYIKEITDLCGINKQVSTHTARHTYATSVCLANGVSIENVAKMLGHSDTKMTRHYARVLDKSILKDMRKANERYKNGQSE</sequence>
<dbReference type="InterPro" id="IPR002104">
    <property type="entry name" value="Integrase_catalytic"/>
</dbReference>
<dbReference type="InterPro" id="IPR025269">
    <property type="entry name" value="SAM-like_dom"/>
</dbReference>